<dbReference type="OrthoDB" id="7306860at2"/>
<sequence>MTHAVTIEKRDASGRLIARLAMAGGTLNGPCVFFAEDGETVLSTAVFRDGRPVLPDPLPGPTPSALPPRPPVAAGDLLF</sequence>
<dbReference type="Proteomes" id="UP000280346">
    <property type="component" value="Unassembled WGS sequence"/>
</dbReference>
<dbReference type="AlphaFoldDB" id="A0A433JFE7"/>
<name>A0A433JFE7_9PROT</name>
<gene>
    <name evidence="1" type="ORF">EJ913_01780</name>
</gene>
<protein>
    <submittedName>
        <fullName evidence="1">Uncharacterized protein</fullName>
    </submittedName>
</protein>
<evidence type="ECO:0000313" key="1">
    <source>
        <dbReference type="EMBL" id="RUQ75868.1"/>
    </source>
</evidence>
<evidence type="ECO:0000313" key="2">
    <source>
        <dbReference type="Proteomes" id="UP000280346"/>
    </source>
</evidence>
<dbReference type="RefSeq" id="WP_126994246.1">
    <property type="nucleotide sequence ID" value="NZ_JBNPXW010000001.1"/>
</dbReference>
<dbReference type="EMBL" id="RZIJ01000001">
    <property type="protein sequence ID" value="RUQ75868.1"/>
    <property type="molecule type" value="Genomic_DNA"/>
</dbReference>
<organism evidence="1 2">
    <name type="scientific">Azospirillum doebereinerae</name>
    <dbReference type="NCBI Taxonomy" id="92933"/>
    <lineage>
        <taxon>Bacteria</taxon>
        <taxon>Pseudomonadati</taxon>
        <taxon>Pseudomonadota</taxon>
        <taxon>Alphaproteobacteria</taxon>
        <taxon>Rhodospirillales</taxon>
        <taxon>Azospirillaceae</taxon>
        <taxon>Azospirillum</taxon>
    </lineage>
</organism>
<proteinExistence type="predicted"/>
<reference evidence="1 2" key="1">
    <citation type="submission" date="2018-12" db="EMBL/GenBank/DDBJ databases">
        <authorList>
            <person name="Yang Y."/>
        </authorList>
    </citation>
    <scope>NUCLEOTIDE SEQUENCE [LARGE SCALE GENOMIC DNA]</scope>
    <source>
        <strain evidence="1 2">GSF71</strain>
    </source>
</reference>
<accession>A0A433JFE7</accession>
<keyword evidence="2" id="KW-1185">Reference proteome</keyword>
<comment type="caution">
    <text evidence="1">The sequence shown here is derived from an EMBL/GenBank/DDBJ whole genome shotgun (WGS) entry which is preliminary data.</text>
</comment>